<organism evidence="15 16">
    <name type="scientific">Scleroderma citrinum Foug A</name>
    <dbReference type="NCBI Taxonomy" id="1036808"/>
    <lineage>
        <taxon>Eukaryota</taxon>
        <taxon>Fungi</taxon>
        <taxon>Dikarya</taxon>
        <taxon>Basidiomycota</taxon>
        <taxon>Agaricomycotina</taxon>
        <taxon>Agaricomycetes</taxon>
        <taxon>Agaricomycetidae</taxon>
        <taxon>Boletales</taxon>
        <taxon>Sclerodermatineae</taxon>
        <taxon>Sclerodermataceae</taxon>
        <taxon>Scleroderma</taxon>
    </lineage>
</organism>
<keyword evidence="16" id="KW-1185">Reference proteome</keyword>
<evidence type="ECO:0000256" key="2">
    <source>
        <dbReference type="ARBA" id="ARBA00004586"/>
    </source>
</evidence>
<gene>
    <name evidence="15" type="ORF">SCLCIDRAFT_113988</name>
</gene>
<evidence type="ECO:0000259" key="14">
    <source>
        <dbReference type="Pfam" id="PF13439"/>
    </source>
</evidence>
<dbReference type="GO" id="GO:0102704">
    <property type="term" value="F:GDP-Man:Man(2)GlcNAc(2)-PP-Dol alpha-1,6-mannosyltransferase activity"/>
    <property type="evidence" value="ECO:0007669"/>
    <property type="project" value="UniProtKB-UniRule"/>
</dbReference>
<comment type="catalytic activity">
    <reaction evidence="11 12">
        <text>an alpha-D-Man-(1-&gt;3)-beta-D-Man-(1-&gt;4)-beta-D-GlcNAc-(1-&gt;4)-alpha-D-GlcNAc-diphospho-di-trans,poly-cis-dolichol + GDP-alpha-D-mannose = an alpha-D-Man-(1-&gt;3)-[alpha-D-Man-(1-&gt;6)]-beta-D-Man-(1-&gt;4)-beta-D-GlcNAc-(1-&gt;4)-alpha-D-GlcNAc-diphospho-di-trans,poly-cis-dolichol + GDP + H(+)</text>
        <dbReference type="Rhea" id="RHEA:29519"/>
        <dbReference type="Rhea" id="RHEA-COMP:19513"/>
        <dbReference type="Rhea" id="RHEA-COMP:19515"/>
        <dbReference type="ChEBI" id="CHEBI:15378"/>
        <dbReference type="ChEBI" id="CHEBI:57527"/>
        <dbReference type="ChEBI" id="CHEBI:58189"/>
        <dbReference type="ChEBI" id="CHEBI:132510"/>
        <dbReference type="ChEBI" id="CHEBI:132511"/>
        <dbReference type="EC" id="2.4.1.257"/>
    </reaction>
    <physiologicalReaction direction="left-to-right" evidence="11 12">
        <dbReference type="Rhea" id="RHEA:29520"/>
    </physiologicalReaction>
</comment>
<evidence type="ECO:0000256" key="10">
    <source>
        <dbReference type="ARBA" id="ARBA00045103"/>
    </source>
</evidence>
<comment type="similarity">
    <text evidence="12">Belongs to the glycosyltransferase group 1 family.</text>
</comment>
<comment type="catalytic activity">
    <reaction evidence="10 12">
        <text>a beta-D-Man-(1-&gt;4)-beta-D-GlcNAc-(1-&gt;4)-alpha-D-GlcNAc-diphospho-di-trans,poly-cis-dolichol + GDP-alpha-D-mannose = an alpha-D-Man-(1-&gt;3)-beta-D-Man-(1-&gt;4)-beta-D-GlcNAc-(1-&gt;4)-alpha-D-GlcNAc-diphospho-di-trans,poly-cis-dolichol + GDP + H(+)</text>
        <dbReference type="Rhea" id="RHEA:29515"/>
        <dbReference type="Rhea" id="RHEA-COMP:19511"/>
        <dbReference type="Rhea" id="RHEA-COMP:19513"/>
        <dbReference type="ChEBI" id="CHEBI:15378"/>
        <dbReference type="ChEBI" id="CHEBI:57527"/>
        <dbReference type="ChEBI" id="CHEBI:58189"/>
        <dbReference type="ChEBI" id="CHEBI:58472"/>
        <dbReference type="ChEBI" id="CHEBI:132510"/>
        <dbReference type="EC" id="2.4.1.132"/>
    </reaction>
    <physiologicalReaction direction="left-to-right" evidence="10 12">
        <dbReference type="Rhea" id="RHEA:29516"/>
    </physiologicalReaction>
</comment>
<dbReference type="FunCoup" id="A0A0C3AJA4">
    <property type="interactions" value="466"/>
</dbReference>
<reference evidence="15 16" key="1">
    <citation type="submission" date="2014-04" db="EMBL/GenBank/DDBJ databases">
        <authorList>
            <consortium name="DOE Joint Genome Institute"/>
            <person name="Kuo A."/>
            <person name="Kohler A."/>
            <person name="Nagy L.G."/>
            <person name="Floudas D."/>
            <person name="Copeland A."/>
            <person name="Barry K.W."/>
            <person name="Cichocki N."/>
            <person name="Veneault-Fourrey C."/>
            <person name="LaButti K."/>
            <person name="Lindquist E.A."/>
            <person name="Lipzen A."/>
            <person name="Lundell T."/>
            <person name="Morin E."/>
            <person name="Murat C."/>
            <person name="Sun H."/>
            <person name="Tunlid A."/>
            <person name="Henrissat B."/>
            <person name="Grigoriev I.V."/>
            <person name="Hibbett D.S."/>
            <person name="Martin F."/>
            <person name="Nordberg H.P."/>
            <person name="Cantor M.N."/>
            <person name="Hua S.X."/>
        </authorList>
    </citation>
    <scope>NUCLEOTIDE SEQUENCE [LARGE SCALE GENOMIC DNA]</scope>
    <source>
        <strain evidence="15 16">Foug A</strain>
    </source>
</reference>
<feature type="transmembrane region" description="Helical" evidence="12">
    <location>
        <begin position="461"/>
        <end position="477"/>
    </location>
</feature>
<evidence type="ECO:0000256" key="1">
    <source>
        <dbReference type="ARBA" id="ARBA00003142"/>
    </source>
</evidence>
<comment type="function">
    <text evidence="1 12">Mannosylates Man(2)GlcNAc(2)-dolichol diphosphate and Man(1)GlcNAc(2)-dolichol diphosphate to form Man(3)GlcNAc(2)-dolichol diphosphate.</text>
</comment>
<evidence type="ECO:0000256" key="11">
    <source>
        <dbReference type="ARBA" id="ARBA00045104"/>
    </source>
</evidence>
<dbReference type="OrthoDB" id="448893at2759"/>
<reference evidence="16" key="2">
    <citation type="submission" date="2015-01" db="EMBL/GenBank/DDBJ databases">
        <title>Evolutionary Origins and Diversification of the Mycorrhizal Mutualists.</title>
        <authorList>
            <consortium name="DOE Joint Genome Institute"/>
            <consortium name="Mycorrhizal Genomics Consortium"/>
            <person name="Kohler A."/>
            <person name="Kuo A."/>
            <person name="Nagy L.G."/>
            <person name="Floudas D."/>
            <person name="Copeland A."/>
            <person name="Barry K.W."/>
            <person name="Cichocki N."/>
            <person name="Veneault-Fourrey C."/>
            <person name="LaButti K."/>
            <person name="Lindquist E.A."/>
            <person name="Lipzen A."/>
            <person name="Lundell T."/>
            <person name="Morin E."/>
            <person name="Murat C."/>
            <person name="Riley R."/>
            <person name="Ohm R."/>
            <person name="Sun H."/>
            <person name="Tunlid A."/>
            <person name="Henrissat B."/>
            <person name="Grigoriev I.V."/>
            <person name="Hibbett D.S."/>
            <person name="Martin F."/>
        </authorList>
    </citation>
    <scope>NUCLEOTIDE SEQUENCE [LARGE SCALE GENOMIC DNA]</scope>
    <source>
        <strain evidence="16">Foug A</strain>
    </source>
</reference>
<feature type="domain" description="Glycosyl transferase family 1" evidence="13">
    <location>
        <begin position="323"/>
        <end position="406"/>
    </location>
</feature>
<name>A0A0C3AJA4_9AGAM</name>
<dbReference type="EC" id="2.4.1.132" evidence="12"/>
<dbReference type="InterPro" id="IPR001296">
    <property type="entry name" value="Glyco_trans_1"/>
</dbReference>
<keyword evidence="5 12" id="KW-0808">Transferase</keyword>
<accession>A0A0C3AJA4</accession>
<evidence type="ECO:0000256" key="8">
    <source>
        <dbReference type="ARBA" id="ARBA00022989"/>
    </source>
</evidence>
<dbReference type="EC" id="2.4.1.257" evidence="12"/>
<keyword evidence="7 12" id="KW-0256">Endoplasmic reticulum</keyword>
<keyword evidence="4 12" id="KW-0328">Glycosyltransferase</keyword>
<dbReference type="Pfam" id="PF13439">
    <property type="entry name" value="Glyco_transf_4"/>
    <property type="match status" value="1"/>
</dbReference>
<proteinExistence type="inferred from homology"/>
<evidence type="ECO:0000256" key="6">
    <source>
        <dbReference type="ARBA" id="ARBA00022692"/>
    </source>
</evidence>
<dbReference type="GO" id="GO:0004378">
    <property type="term" value="F:GDP-Man:Man(1)GlcNAc(2)-PP-Dol alpha-1,3-mannosyltransferase activity"/>
    <property type="evidence" value="ECO:0007669"/>
    <property type="project" value="UniProtKB-UniRule"/>
</dbReference>
<dbReference type="Pfam" id="PF00534">
    <property type="entry name" value="Glycos_transf_1"/>
    <property type="match status" value="1"/>
</dbReference>
<dbReference type="PANTHER" id="PTHR45918">
    <property type="entry name" value="ALPHA-1,3/1,6-MANNOSYLTRANSFERASE ALG2"/>
    <property type="match status" value="1"/>
</dbReference>
<dbReference type="HOGENOM" id="CLU_030619_1_0_1"/>
<dbReference type="Proteomes" id="UP000053989">
    <property type="component" value="Unassembled WGS sequence"/>
</dbReference>
<evidence type="ECO:0000256" key="7">
    <source>
        <dbReference type="ARBA" id="ARBA00022824"/>
    </source>
</evidence>
<comment type="subcellular location">
    <subcellularLocation>
        <location evidence="2 12">Endoplasmic reticulum membrane</location>
    </subcellularLocation>
</comment>
<dbReference type="GO" id="GO:0005789">
    <property type="term" value="C:endoplasmic reticulum membrane"/>
    <property type="evidence" value="ECO:0007669"/>
    <property type="project" value="UniProtKB-SubCell"/>
</dbReference>
<evidence type="ECO:0000256" key="12">
    <source>
        <dbReference type="RuleBase" id="RU367136"/>
    </source>
</evidence>
<comment type="pathway">
    <text evidence="3 12">Protein modification; protein glycosylation.</text>
</comment>
<evidence type="ECO:0000259" key="13">
    <source>
        <dbReference type="Pfam" id="PF00534"/>
    </source>
</evidence>
<dbReference type="InParanoid" id="A0A0C3AJA4"/>
<sequence>MASTHKLRVAFIHPDLGIGGAERLVVDAALGLQARGHTVHIYTSHHDKKHCFDETRDGKSRTLRVHHIVPPFPRSWKGKLHILFAHARQLHLTRFLLSSCAEGYDVFFVDQLSTCIPFLRILGGKRVVFYCHFPDKLLANGAYVEGKMQRKNFGLLKRIYRYPMDWFEEVTTRQADVILANSKFTARVTMDNFSSLKTTPKIVYPGINIEAYKTSWESMDPDVVQVSSSRPTLISLNRFEMKKNTALAIEAFSHLRSRPNVSHNMRLVLAGGYDPRLEDNIRTLNSLVDLTRTYHLTFNVITPAQSSVRAPSFADADTTADPNILFLLNFTTDQRSALLRAASTLALLYTPTNEHFGIGPVEGMLCGLPVLACDSGGPTESIINSPSSKRTGWLCRPDPAVWADALVDICGLSEADRSALGRRSQDRARSIFGMEAMAEALEASLVEAVEIGPVRASLKEVGFVLAFVLGLVLAVLFRV</sequence>
<feature type="domain" description="Glycosyltransferase subfamily 4-like N-terminal" evidence="14">
    <location>
        <begin position="18"/>
        <end position="210"/>
    </location>
</feature>
<dbReference type="PANTHER" id="PTHR45918:SF1">
    <property type="entry name" value="ALPHA-1,3_1,6-MANNOSYLTRANSFERASE ALG2"/>
    <property type="match status" value="1"/>
</dbReference>
<evidence type="ECO:0000313" key="16">
    <source>
        <dbReference type="Proteomes" id="UP000053989"/>
    </source>
</evidence>
<keyword evidence="9 12" id="KW-0472">Membrane</keyword>
<keyword evidence="6 12" id="KW-0812">Transmembrane</keyword>
<dbReference type="STRING" id="1036808.A0A0C3AJA4"/>
<protein>
    <recommendedName>
        <fullName evidence="12">Alpha-1,3/1,6-mannosyltransferase ALG2</fullName>
        <ecNumber evidence="12">2.4.1.132</ecNumber>
        <ecNumber evidence="12">2.4.1.257</ecNumber>
    </recommendedName>
    <alternativeName>
        <fullName evidence="12">GDP-Man:Man(1)GlcNAc(2)-PP-Dol alpha-1,3-mannosyltransferase</fullName>
    </alternativeName>
</protein>
<evidence type="ECO:0000256" key="4">
    <source>
        <dbReference type="ARBA" id="ARBA00022676"/>
    </source>
</evidence>
<dbReference type="InterPro" id="IPR028098">
    <property type="entry name" value="Glyco_trans_4-like_N"/>
</dbReference>
<dbReference type="EMBL" id="KN822025">
    <property type="protein sequence ID" value="KIM64987.1"/>
    <property type="molecule type" value="Genomic_DNA"/>
</dbReference>
<dbReference type="InterPro" id="IPR027054">
    <property type="entry name" value="ALG2"/>
</dbReference>
<evidence type="ECO:0000313" key="15">
    <source>
        <dbReference type="EMBL" id="KIM64987.1"/>
    </source>
</evidence>
<evidence type="ECO:0000256" key="3">
    <source>
        <dbReference type="ARBA" id="ARBA00004922"/>
    </source>
</evidence>
<dbReference type="SUPFAM" id="SSF53756">
    <property type="entry name" value="UDP-Glycosyltransferase/glycogen phosphorylase"/>
    <property type="match status" value="1"/>
</dbReference>
<dbReference type="AlphaFoldDB" id="A0A0C3AJA4"/>
<dbReference type="Gene3D" id="3.40.50.2000">
    <property type="entry name" value="Glycogen Phosphorylase B"/>
    <property type="match status" value="2"/>
</dbReference>
<dbReference type="UniPathway" id="UPA00378"/>
<evidence type="ECO:0000256" key="9">
    <source>
        <dbReference type="ARBA" id="ARBA00023136"/>
    </source>
</evidence>
<keyword evidence="8 12" id="KW-1133">Transmembrane helix</keyword>
<evidence type="ECO:0000256" key="5">
    <source>
        <dbReference type="ARBA" id="ARBA00022679"/>
    </source>
</evidence>